<evidence type="ECO:0000256" key="1">
    <source>
        <dbReference type="SAM" id="SignalP"/>
    </source>
</evidence>
<proteinExistence type="predicted"/>
<keyword evidence="1" id="KW-0732">Signal</keyword>
<dbReference type="AlphaFoldDB" id="A0A420IRU0"/>
<keyword evidence="2" id="KW-0378">Hydrolase</keyword>
<reference evidence="2 3" key="1">
    <citation type="journal article" date="2018" name="BMC Genomics">
        <title>Comparative genome analyses reveal sequence features reflecting distinct modes of host-adaptation between dicot and monocot powdery mildew.</title>
        <authorList>
            <person name="Wu Y."/>
            <person name="Ma X."/>
            <person name="Pan Z."/>
            <person name="Kale S.D."/>
            <person name="Song Y."/>
            <person name="King H."/>
            <person name="Zhang Q."/>
            <person name="Presley C."/>
            <person name="Deng X."/>
            <person name="Wei C.I."/>
            <person name="Xiao S."/>
        </authorList>
    </citation>
    <scope>NUCLEOTIDE SEQUENCE [LARGE SCALE GENOMIC DNA]</scope>
    <source>
        <strain evidence="2">UCSC1</strain>
    </source>
</reference>
<evidence type="ECO:0000313" key="3">
    <source>
        <dbReference type="Proteomes" id="UP000285405"/>
    </source>
</evidence>
<feature type="chain" id="PRO_5019391177" evidence="1">
    <location>
        <begin position="22"/>
        <end position="571"/>
    </location>
</feature>
<accession>A0A420IRU0</accession>
<sequence>MRFFLISLVLLLLALLQIARSQYQTWCGKVYEKQYPAIPPDGAFTIPKSKLYQMLYLKVQPRYTIFLENDPSVELIVDAVRSNVFGTPIIDRGSIAVPLSLQPLKILVRCDEARETLNYSSVIIESERNLILFDIKLLSSRIEPYQITITGHLSDSEQIYSATTEIYILPSRNYGSAVKIDMLYGGSFVQNSVNNYQGWYPIFPNFMYADAKVVIPTIIDFTYLDIYTSFGFNSILIVPDGGAPEQSYNYTTLRKYWDEMDVMNLFNIYSLQFAYQNSTRIETQVNMWKDRSSLLSYHIADEPDGWHHPIGNTKLAYDQIKKLDPYHPIQMTLNCQNFYYAEYAEGADIILEDAYPIATNAHHSVIWDTPCNRTYGDCGIDNGNGVVADVADRLDDLYFYQSHIENGIWKPIWPTIQAFEKQEYWSRQPTSEEVVNMAMISLNHNAKGISYWLYTNPYDVGVAGARTFSTLIDDEEIRNFIFGTMAVQKLHVTGYDQIDVSAWVLGNQMMVGLASMSSVDIHGNIEISLPTRTAKGIARFVYGDSLFQLKDNFLYTQGMRGYEVNILILRL</sequence>
<gene>
    <name evidence="2" type="ORF">GcC1_065025</name>
</gene>
<name>A0A420IRU0_9PEZI</name>
<protein>
    <submittedName>
        <fullName evidence="2">Putative glycoside hydrolase subgroup catalytic core protein</fullName>
    </submittedName>
</protein>
<evidence type="ECO:0000313" key="2">
    <source>
        <dbReference type="EMBL" id="RKF77254.1"/>
    </source>
</evidence>
<dbReference type="OrthoDB" id="2338662at2759"/>
<dbReference type="GO" id="GO:0016787">
    <property type="term" value="F:hydrolase activity"/>
    <property type="evidence" value="ECO:0007669"/>
    <property type="project" value="UniProtKB-KW"/>
</dbReference>
<dbReference type="EMBL" id="MCBR01006557">
    <property type="protein sequence ID" value="RKF77254.1"/>
    <property type="molecule type" value="Genomic_DNA"/>
</dbReference>
<organism evidence="2 3">
    <name type="scientific">Golovinomyces cichoracearum</name>
    <dbReference type="NCBI Taxonomy" id="62708"/>
    <lineage>
        <taxon>Eukaryota</taxon>
        <taxon>Fungi</taxon>
        <taxon>Dikarya</taxon>
        <taxon>Ascomycota</taxon>
        <taxon>Pezizomycotina</taxon>
        <taxon>Leotiomycetes</taxon>
        <taxon>Erysiphales</taxon>
        <taxon>Erysiphaceae</taxon>
        <taxon>Golovinomyces</taxon>
    </lineage>
</organism>
<comment type="caution">
    <text evidence="2">The sequence shown here is derived from an EMBL/GenBank/DDBJ whole genome shotgun (WGS) entry which is preliminary data.</text>
</comment>
<dbReference type="Proteomes" id="UP000285405">
    <property type="component" value="Unassembled WGS sequence"/>
</dbReference>
<dbReference type="Gene3D" id="3.20.20.80">
    <property type="entry name" value="Glycosidases"/>
    <property type="match status" value="1"/>
</dbReference>
<feature type="signal peptide" evidence="1">
    <location>
        <begin position="1"/>
        <end position="21"/>
    </location>
</feature>